<evidence type="ECO:0000313" key="1">
    <source>
        <dbReference type="EMBL" id="VRI37344.1"/>
    </source>
</evidence>
<organism evidence="1 2">
    <name type="scientific">Streptococcus pneumoniae</name>
    <dbReference type="NCBI Taxonomy" id="1313"/>
    <lineage>
        <taxon>Bacteria</taxon>
        <taxon>Bacillati</taxon>
        <taxon>Bacillota</taxon>
        <taxon>Bacilli</taxon>
        <taxon>Lactobacillales</taxon>
        <taxon>Streptococcaceae</taxon>
        <taxon>Streptococcus</taxon>
    </lineage>
</organism>
<name>A0A4M3K0C5_STREE</name>
<protein>
    <submittedName>
        <fullName evidence="1">S1 RNA-binding domain-containing protein</fullName>
    </submittedName>
</protein>
<dbReference type="EMBL" id="CABABW010000016">
    <property type="protein sequence ID" value="VRI37344.1"/>
    <property type="molecule type" value="Genomic_DNA"/>
</dbReference>
<sequence length="114" mass="13224">MRETGIYESLYSSKISANCVNVALSTTSKQCFEQPAASFLVCSLIFIEYDYQKVTPLLFSNKLKAKQVIDRKSPAFCINGFSQNLKYLHKLILMLLHLIQDELILYQYNQVQYR</sequence>
<reference evidence="1 2" key="1">
    <citation type="submission" date="2019-04" db="EMBL/GenBank/DDBJ databases">
        <authorList>
            <consortium name="Pathogen Informatics"/>
        </authorList>
    </citation>
    <scope>NUCLEOTIDE SEQUENCE [LARGE SCALE GENOMIC DNA]</scope>
    <source>
        <strain evidence="1 2">GPSC232</strain>
    </source>
</reference>
<dbReference type="AlphaFoldDB" id="A0A4M3K0C5"/>
<dbReference type="Proteomes" id="UP000304540">
    <property type="component" value="Unassembled WGS sequence"/>
</dbReference>
<gene>
    <name evidence="1" type="ORF">SAMEA3381574_01640</name>
</gene>
<accession>A0A4M3K0C5</accession>
<proteinExistence type="predicted"/>
<evidence type="ECO:0000313" key="2">
    <source>
        <dbReference type="Proteomes" id="UP000304540"/>
    </source>
</evidence>